<evidence type="ECO:0000313" key="3">
    <source>
        <dbReference type="Proteomes" id="UP000004030"/>
    </source>
</evidence>
<name>G6ECL5_9SPHN</name>
<evidence type="ECO:0000313" key="2">
    <source>
        <dbReference type="EMBL" id="EHJ60926.1"/>
    </source>
</evidence>
<dbReference type="EMBL" id="AGFM01000029">
    <property type="protein sequence ID" value="EHJ60926.1"/>
    <property type="molecule type" value="Genomic_DNA"/>
</dbReference>
<comment type="caution">
    <text evidence="2">The sequence shown here is derived from an EMBL/GenBank/DDBJ whole genome shotgun (WGS) entry which is preliminary data.</text>
</comment>
<accession>G6ECL5</accession>
<sequence>MLETPFSSVIARHRNGNPNADPAKDPHSSLASKPGAGLVLTR</sequence>
<feature type="region of interest" description="Disordered" evidence="1">
    <location>
        <begin position="1"/>
        <end position="42"/>
    </location>
</feature>
<dbReference type="PATRIC" id="fig|1088721.3.peg.2065"/>
<organism evidence="2 3">
    <name type="scientific">Novosphingobium pentaromativorans US6-1</name>
    <dbReference type="NCBI Taxonomy" id="1088721"/>
    <lineage>
        <taxon>Bacteria</taxon>
        <taxon>Pseudomonadati</taxon>
        <taxon>Pseudomonadota</taxon>
        <taxon>Alphaproteobacteria</taxon>
        <taxon>Sphingomonadales</taxon>
        <taxon>Sphingomonadaceae</taxon>
        <taxon>Novosphingobium</taxon>
    </lineage>
</organism>
<keyword evidence="3" id="KW-1185">Reference proteome</keyword>
<evidence type="ECO:0000256" key="1">
    <source>
        <dbReference type="SAM" id="MobiDB-lite"/>
    </source>
</evidence>
<gene>
    <name evidence="2" type="ORF">NSU_2086</name>
</gene>
<dbReference type="Proteomes" id="UP000004030">
    <property type="component" value="Unassembled WGS sequence"/>
</dbReference>
<protein>
    <submittedName>
        <fullName evidence="2">Uncharacterized protein</fullName>
    </submittedName>
</protein>
<proteinExistence type="predicted"/>
<reference evidence="2 3" key="1">
    <citation type="journal article" date="2012" name="J. Bacteriol.">
        <title>Genome sequence of benzo(a)pyrene-degrading bacterium Novosphingobium pentaromativorans US6-1.</title>
        <authorList>
            <person name="Luo Y.R."/>
            <person name="Kang S.G."/>
            <person name="Kim S.J."/>
            <person name="Kim M.R."/>
            <person name="Li N."/>
            <person name="Lee J.H."/>
            <person name="Kwon K.K."/>
        </authorList>
    </citation>
    <scope>NUCLEOTIDE SEQUENCE [LARGE SCALE GENOMIC DNA]</scope>
    <source>
        <strain evidence="2 3">US6-1</strain>
    </source>
</reference>
<dbReference type="AlphaFoldDB" id="G6ECL5"/>